<accession>A0A6S6TVB2</accession>
<feature type="compositionally biased region" description="Polar residues" evidence="1">
    <location>
        <begin position="104"/>
        <end position="124"/>
    </location>
</feature>
<dbReference type="AlphaFoldDB" id="A0A6S6TVB2"/>
<name>A0A6S6TVB2_9GAMM</name>
<gene>
    <name evidence="2" type="ORF">HELGO_WM23631</name>
</gene>
<proteinExistence type="predicted"/>
<feature type="non-terminal residue" evidence="2">
    <location>
        <position position="545"/>
    </location>
</feature>
<evidence type="ECO:0000313" key="2">
    <source>
        <dbReference type="EMBL" id="CAA6823354.1"/>
    </source>
</evidence>
<evidence type="ECO:0000256" key="1">
    <source>
        <dbReference type="SAM" id="MobiDB-lite"/>
    </source>
</evidence>
<organism evidence="2">
    <name type="scientific">uncultured Thiotrichaceae bacterium</name>
    <dbReference type="NCBI Taxonomy" id="298394"/>
    <lineage>
        <taxon>Bacteria</taxon>
        <taxon>Pseudomonadati</taxon>
        <taxon>Pseudomonadota</taxon>
        <taxon>Gammaproteobacteria</taxon>
        <taxon>Thiotrichales</taxon>
        <taxon>Thiotrichaceae</taxon>
        <taxon>environmental samples</taxon>
    </lineage>
</organism>
<dbReference type="EMBL" id="CACVAV010000361">
    <property type="protein sequence ID" value="CAA6823354.1"/>
    <property type="molecule type" value="Genomic_DNA"/>
</dbReference>
<protein>
    <submittedName>
        <fullName evidence="2">Uncharacterized protein</fullName>
    </submittedName>
</protein>
<feature type="compositionally biased region" description="Low complexity" evidence="1">
    <location>
        <begin position="218"/>
        <end position="251"/>
    </location>
</feature>
<feature type="region of interest" description="Disordered" evidence="1">
    <location>
        <begin position="214"/>
        <end position="252"/>
    </location>
</feature>
<reference evidence="2" key="1">
    <citation type="submission" date="2020-01" db="EMBL/GenBank/DDBJ databases">
        <authorList>
            <person name="Meier V. D."/>
            <person name="Meier V D."/>
        </authorList>
    </citation>
    <scope>NUCLEOTIDE SEQUENCE</scope>
    <source>
        <strain evidence="2">HLG_WM_MAG_08</strain>
    </source>
</reference>
<sequence length="545" mass="58478">MGNGLKLLLAGAVLGLMAVFAFIGVKSLIDDKQAGGNQQVQQQPEQPAQTPPVTQINDASQTLADQATPIAADTDTTQLTPADQAPAPAQQDQAVTPQVAAQDNVATRTTAQQPSEQVTQSTTAEQKLDMQLIDEYGGLQLKLSDPASPETQVKGQFIIRDAQDQVVANINDSDTASFDLSPGIYEVTVIARDKKSARMVKITTGEFVTENFTLPSSAPVQPTQTTQTVQQAAQQPTQTTQQTTTQQQQPANTGKLSVVVQAATSKAPLKSNIYVQLPNGQHIAKKNYAEAADFILNPGTYRVTVKAQGKVDIVRNIGIQANGNVNQVFAMQSPASTAPVKPQPPAEGTLVMAFRAPDVKNKGRFVIRDASGKRVNRMRGVSDAEVKLKPGRYDVTAIYEGARLNKQINITQGKASNVTFNVNEFPRNTVQPAQNQNQPPPQQQVEVPAQRGVLQLLAVSGINGQPLKVNFMVSTLNGQRLKAANNVSVTEVSMAPQDVLVDISYEEMRGQERIKVVPGEPTVFTFTITPNSANNAAPINPPQPQ</sequence>
<feature type="region of interest" description="Disordered" evidence="1">
    <location>
        <begin position="79"/>
        <end position="124"/>
    </location>
</feature>
<feature type="compositionally biased region" description="Low complexity" evidence="1">
    <location>
        <begin position="79"/>
        <end position="103"/>
    </location>
</feature>